<dbReference type="Proteomes" id="UP000799444">
    <property type="component" value="Unassembled WGS sequence"/>
</dbReference>
<evidence type="ECO:0000256" key="1">
    <source>
        <dbReference type="ARBA" id="ARBA00022737"/>
    </source>
</evidence>
<sequence>MNARSSQVAEAHQDTFKWIFGEKARIGGNNSSTDVLNSDIFYADDYDTARWDDFVGWLQDDRPIYWINGKPGSGKSTLMRFLIHYGRTREILEHRNPSMKISATFIWAAGSPMQRSLKGLLCALLHALILRATPSFIQAWLRT</sequence>
<dbReference type="PANTHER" id="PTHR10039:SF5">
    <property type="entry name" value="NACHT DOMAIN-CONTAINING PROTEIN"/>
    <property type="match status" value="1"/>
</dbReference>
<proteinExistence type="predicted"/>
<dbReference type="EMBL" id="ML996266">
    <property type="protein sequence ID" value="KAF2728785.1"/>
    <property type="molecule type" value="Genomic_DNA"/>
</dbReference>
<protein>
    <recommendedName>
        <fullName evidence="2">Nephrocystin 3-like N-terminal domain-containing protein</fullName>
    </recommendedName>
</protein>
<evidence type="ECO:0000313" key="4">
    <source>
        <dbReference type="Proteomes" id="UP000799444"/>
    </source>
</evidence>
<dbReference type="OrthoDB" id="443402at2759"/>
<evidence type="ECO:0000313" key="3">
    <source>
        <dbReference type="EMBL" id="KAF2728785.1"/>
    </source>
</evidence>
<gene>
    <name evidence="3" type="ORF">EJ04DRAFT_87882</name>
</gene>
<feature type="domain" description="Nephrocystin 3-like N-terminal" evidence="2">
    <location>
        <begin position="52"/>
        <end position="138"/>
    </location>
</feature>
<dbReference type="InterPro" id="IPR056884">
    <property type="entry name" value="NPHP3-like_N"/>
</dbReference>
<reference evidence="3" key="1">
    <citation type="journal article" date="2020" name="Stud. Mycol.">
        <title>101 Dothideomycetes genomes: a test case for predicting lifestyles and emergence of pathogens.</title>
        <authorList>
            <person name="Haridas S."/>
            <person name="Albert R."/>
            <person name="Binder M."/>
            <person name="Bloem J."/>
            <person name="Labutti K."/>
            <person name="Salamov A."/>
            <person name="Andreopoulos B."/>
            <person name="Baker S."/>
            <person name="Barry K."/>
            <person name="Bills G."/>
            <person name="Bluhm B."/>
            <person name="Cannon C."/>
            <person name="Castanera R."/>
            <person name="Culley D."/>
            <person name="Daum C."/>
            <person name="Ezra D."/>
            <person name="Gonzalez J."/>
            <person name="Henrissat B."/>
            <person name="Kuo A."/>
            <person name="Liang C."/>
            <person name="Lipzen A."/>
            <person name="Lutzoni F."/>
            <person name="Magnuson J."/>
            <person name="Mondo S."/>
            <person name="Nolan M."/>
            <person name="Ohm R."/>
            <person name="Pangilinan J."/>
            <person name="Park H.-J."/>
            <person name="Ramirez L."/>
            <person name="Alfaro M."/>
            <person name="Sun H."/>
            <person name="Tritt A."/>
            <person name="Yoshinaga Y."/>
            <person name="Zwiers L.-H."/>
            <person name="Turgeon B."/>
            <person name="Goodwin S."/>
            <person name="Spatafora J."/>
            <person name="Crous P."/>
            <person name="Grigoriev I."/>
        </authorList>
    </citation>
    <scope>NUCLEOTIDE SEQUENCE</scope>
    <source>
        <strain evidence="3">CBS 125425</strain>
    </source>
</reference>
<dbReference type="Pfam" id="PF24883">
    <property type="entry name" value="NPHP3_N"/>
    <property type="match status" value="1"/>
</dbReference>
<organism evidence="3 4">
    <name type="scientific">Polyplosphaeria fusca</name>
    <dbReference type="NCBI Taxonomy" id="682080"/>
    <lineage>
        <taxon>Eukaryota</taxon>
        <taxon>Fungi</taxon>
        <taxon>Dikarya</taxon>
        <taxon>Ascomycota</taxon>
        <taxon>Pezizomycotina</taxon>
        <taxon>Dothideomycetes</taxon>
        <taxon>Pleosporomycetidae</taxon>
        <taxon>Pleosporales</taxon>
        <taxon>Tetraplosphaeriaceae</taxon>
        <taxon>Polyplosphaeria</taxon>
    </lineage>
</organism>
<keyword evidence="4" id="KW-1185">Reference proteome</keyword>
<dbReference type="PANTHER" id="PTHR10039">
    <property type="entry name" value="AMELOGENIN"/>
    <property type="match status" value="1"/>
</dbReference>
<evidence type="ECO:0000259" key="2">
    <source>
        <dbReference type="Pfam" id="PF24883"/>
    </source>
</evidence>
<dbReference type="AlphaFoldDB" id="A0A9P4QNC6"/>
<name>A0A9P4QNC6_9PLEO</name>
<accession>A0A9P4QNC6</accession>
<dbReference type="CDD" id="cd02019">
    <property type="entry name" value="NK"/>
    <property type="match status" value="1"/>
</dbReference>
<keyword evidence="1" id="KW-0677">Repeat</keyword>
<comment type="caution">
    <text evidence="3">The sequence shown here is derived from an EMBL/GenBank/DDBJ whole genome shotgun (WGS) entry which is preliminary data.</text>
</comment>